<reference evidence="2 3" key="1">
    <citation type="journal article" date="2022" name="G3 (Bethesda)">
        <title>Whole-genome sequence and methylome profiling of the almond [Prunus dulcis (Mill.) D.A. Webb] cultivar 'Nonpareil'.</title>
        <authorList>
            <person name="D'Amico-Willman K.M."/>
            <person name="Ouma W.Z."/>
            <person name="Meulia T."/>
            <person name="Sideli G.M."/>
            <person name="Gradziel T.M."/>
            <person name="Fresnedo-Ramirez J."/>
        </authorList>
    </citation>
    <scope>NUCLEOTIDE SEQUENCE [LARGE SCALE GENOMIC DNA]</scope>
    <source>
        <strain evidence="2">Clone GOH B32 T37-40</strain>
    </source>
</reference>
<dbReference type="EMBL" id="JAJFAZ020000006">
    <property type="protein sequence ID" value="KAI5324586.1"/>
    <property type="molecule type" value="Genomic_DNA"/>
</dbReference>
<dbReference type="InterPro" id="IPR044730">
    <property type="entry name" value="RNase_H-like_dom_plant"/>
</dbReference>
<dbReference type="Proteomes" id="UP001054821">
    <property type="component" value="Chromosome 6"/>
</dbReference>
<name>A0AAD4VIH3_PRUDU</name>
<dbReference type="InterPro" id="IPR002156">
    <property type="entry name" value="RNaseH_domain"/>
</dbReference>
<comment type="caution">
    <text evidence="2">The sequence shown here is derived from an EMBL/GenBank/DDBJ whole genome shotgun (WGS) entry which is preliminary data.</text>
</comment>
<organism evidence="2 3">
    <name type="scientific">Prunus dulcis</name>
    <name type="common">Almond</name>
    <name type="synonym">Amygdalus dulcis</name>
    <dbReference type="NCBI Taxonomy" id="3755"/>
    <lineage>
        <taxon>Eukaryota</taxon>
        <taxon>Viridiplantae</taxon>
        <taxon>Streptophyta</taxon>
        <taxon>Embryophyta</taxon>
        <taxon>Tracheophyta</taxon>
        <taxon>Spermatophyta</taxon>
        <taxon>Magnoliopsida</taxon>
        <taxon>eudicotyledons</taxon>
        <taxon>Gunneridae</taxon>
        <taxon>Pentapetalae</taxon>
        <taxon>rosids</taxon>
        <taxon>fabids</taxon>
        <taxon>Rosales</taxon>
        <taxon>Rosaceae</taxon>
        <taxon>Amygdaloideae</taxon>
        <taxon>Amygdaleae</taxon>
        <taxon>Prunus</taxon>
    </lineage>
</organism>
<dbReference type="PANTHER" id="PTHR47723:SF19">
    <property type="entry name" value="POLYNUCLEOTIDYL TRANSFERASE, RIBONUCLEASE H-LIKE SUPERFAMILY PROTEIN"/>
    <property type="match status" value="1"/>
</dbReference>
<protein>
    <recommendedName>
        <fullName evidence="1">RNase H type-1 domain-containing protein</fullName>
    </recommendedName>
</protein>
<dbReference type="GO" id="GO:0004523">
    <property type="term" value="F:RNA-DNA hybrid ribonuclease activity"/>
    <property type="evidence" value="ECO:0007669"/>
    <property type="project" value="InterPro"/>
</dbReference>
<keyword evidence="3" id="KW-1185">Reference proteome</keyword>
<evidence type="ECO:0000259" key="1">
    <source>
        <dbReference type="Pfam" id="PF13456"/>
    </source>
</evidence>
<dbReference type="CDD" id="cd06222">
    <property type="entry name" value="RNase_H_like"/>
    <property type="match status" value="1"/>
</dbReference>
<dbReference type="AlphaFoldDB" id="A0AAD4VIH3"/>
<sequence length="203" mass="23114">MKVNMLSREKWNADVPWSTVFVFTCWHLWCWRNKHVFQNEDTVLFSPRQVICGAAQEWIKSTSNRTITVNKVQIHVAWEPPKPGQFKLNVDGSRRSVIGCIGAWGVICDPFGDWVSGFAVNLGKGQVLEAEIWGLFFGLKLAIEKGILLNIWIAKGAKNVLSERESRATEIVITNCLLYMNIAAELIFPHDNSMISYISRFQI</sequence>
<evidence type="ECO:0000313" key="2">
    <source>
        <dbReference type="EMBL" id="KAI5324586.1"/>
    </source>
</evidence>
<dbReference type="Pfam" id="PF13456">
    <property type="entry name" value="RVT_3"/>
    <property type="match status" value="1"/>
</dbReference>
<accession>A0AAD4VIH3</accession>
<feature type="domain" description="RNase H type-1" evidence="1">
    <location>
        <begin position="89"/>
        <end position="161"/>
    </location>
</feature>
<evidence type="ECO:0000313" key="3">
    <source>
        <dbReference type="Proteomes" id="UP001054821"/>
    </source>
</evidence>
<dbReference type="GO" id="GO:0003676">
    <property type="term" value="F:nucleic acid binding"/>
    <property type="evidence" value="ECO:0007669"/>
    <property type="project" value="InterPro"/>
</dbReference>
<dbReference type="PANTHER" id="PTHR47723">
    <property type="entry name" value="OS05G0353850 PROTEIN"/>
    <property type="match status" value="1"/>
</dbReference>
<dbReference type="InterPro" id="IPR053151">
    <property type="entry name" value="RNase_H-like"/>
</dbReference>
<gene>
    <name evidence="2" type="ORF">L3X38_033659</name>
</gene>
<proteinExistence type="predicted"/>